<dbReference type="Pfam" id="PF18813">
    <property type="entry name" value="PBECR4"/>
    <property type="match status" value="1"/>
</dbReference>
<protein>
    <recommendedName>
        <fullName evidence="1">Phage-Barnase-EndoU-ColicinE5/D-RelE like nuclease 4 domain-containing protein</fullName>
    </recommendedName>
</protein>
<sequence length="217" mass="25807">MILLYDEKWLQEFDGNIDPNTVNFKELANSLEKYTSQYVYKYKTNIKNFNIIKIKIMNNNIPHLLGLSHNHHVGLPSYYSQAVFEGLKNDWTLEKIKKADQGWFSKNKDKIIGVLFLYQFMHIQNCKVYTTINSKSKNKRLKRDNIYFIIFKYPNNQSYSIELTPENQNRNSISNTFVPRSLKLNDRIEKDCSEAKFTLISRNRIKSKKISYIPWKT</sequence>
<accession>A0A353UC48</accession>
<dbReference type="Proteomes" id="UP000325393">
    <property type="component" value="Chromosome"/>
</dbReference>
<evidence type="ECO:0000259" key="1">
    <source>
        <dbReference type="Pfam" id="PF18813"/>
    </source>
</evidence>
<dbReference type="EMBL" id="CP044496">
    <property type="protein sequence ID" value="QFG51913.1"/>
    <property type="molecule type" value="Genomic_DNA"/>
</dbReference>
<gene>
    <name evidence="2" type="ORF">LA749_07990</name>
</gene>
<organism evidence="2 3">
    <name type="scientific">Lactobacillus acetotolerans</name>
    <dbReference type="NCBI Taxonomy" id="1600"/>
    <lineage>
        <taxon>Bacteria</taxon>
        <taxon>Bacillati</taxon>
        <taxon>Bacillota</taxon>
        <taxon>Bacilli</taxon>
        <taxon>Lactobacillales</taxon>
        <taxon>Lactobacillaceae</taxon>
        <taxon>Lactobacillus</taxon>
    </lineage>
</organism>
<proteinExistence type="predicted"/>
<name>A0A353UC48_9LACO</name>
<dbReference type="AlphaFoldDB" id="A0A353UC48"/>
<reference evidence="2 3" key="1">
    <citation type="submission" date="2019-09" db="EMBL/GenBank/DDBJ databases">
        <title>Genome sequencing of Lactobacillus acetotolerans.</title>
        <authorList>
            <person name="Kim K."/>
        </authorList>
    </citation>
    <scope>NUCLEOTIDE SEQUENCE [LARGE SCALE GENOMIC DNA]</scope>
    <source>
        <strain evidence="2 3">LA749</strain>
    </source>
</reference>
<dbReference type="InterPro" id="IPR041420">
    <property type="entry name" value="PBECR4"/>
</dbReference>
<feature type="domain" description="Phage-Barnase-EndoU-ColicinE5/D-RelE like nuclease 4" evidence="1">
    <location>
        <begin position="36"/>
        <end position="210"/>
    </location>
</feature>
<evidence type="ECO:0000313" key="3">
    <source>
        <dbReference type="Proteomes" id="UP000325393"/>
    </source>
</evidence>
<evidence type="ECO:0000313" key="2">
    <source>
        <dbReference type="EMBL" id="QFG51913.1"/>
    </source>
</evidence>
<dbReference type="OrthoDB" id="2225168at2"/>